<accession>A0A382CQK4</accession>
<dbReference type="InterPro" id="IPR018146">
    <property type="entry name" value="Glyoxalase_1_CS"/>
</dbReference>
<evidence type="ECO:0000259" key="2">
    <source>
        <dbReference type="PROSITE" id="PS51819"/>
    </source>
</evidence>
<evidence type="ECO:0000313" key="3">
    <source>
        <dbReference type="EMBL" id="SVB27891.1"/>
    </source>
</evidence>
<dbReference type="InterPro" id="IPR037523">
    <property type="entry name" value="VOC_core"/>
</dbReference>
<dbReference type="SUPFAM" id="SSF54593">
    <property type="entry name" value="Glyoxalase/Bleomycin resistance protein/Dihydroxybiphenyl dioxygenase"/>
    <property type="match status" value="1"/>
</dbReference>
<name>A0A382CQK4_9ZZZZ</name>
<dbReference type="InterPro" id="IPR004360">
    <property type="entry name" value="Glyas_Fos-R_dOase_dom"/>
</dbReference>
<dbReference type="PROSITE" id="PS00934">
    <property type="entry name" value="GLYOXALASE_I_1"/>
    <property type="match status" value="1"/>
</dbReference>
<dbReference type="Pfam" id="PF00903">
    <property type="entry name" value="Glyoxalase"/>
    <property type="match status" value="1"/>
</dbReference>
<keyword evidence="1" id="KW-0479">Metal-binding</keyword>
<dbReference type="GO" id="GO:0004462">
    <property type="term" value="F:lactoylglutathione lyase activity"/>
    <property type="evidence" value="ECO:0007669"/>
    <property type="project" value="InterPro"/>
</dbReference>
<evidence type="ECO:0000256" key="1">
    <source>
        <dbReference type="ARBA" id="ARBA00022723"/>
    </source>
</evidence>
<gene>
    <name evidence="3" type="ORF">METZ01_LOCUS180745</name>
</gene>
<reference evidence="3" key="1">
    <citation type="submission" date="2018-05" db="EMBL/GenBank/DDBJ databases">
        <authorList>
            <person name="Lanie J.A."/>
            <person name="Ng W.-L."/>
            <person name="Kazmierczak K.M."/>
            <person name="Andrzejewski T.M."/>
            <person name="Davidsen T.M."/>
            <person name="Wayne K.J."/>
            <person name="Tettelin H."/>
            <person name="Glass J.I."/>
            <person name="Rusch D."/>
            <person name="Podicherti R."/>
            <person name="Tsui H.-C.T."/>
            <person name="Winkler M.E."/>
        </authorList>
    </citation>
    <scope>NUCLEOTIDE SEQUENCE</scope>
</reference>
<dbReference type="EMBL" id="UINC01035457">
    <property type="protein sequence ID" value="SVB27891.1"/>
    <property type="molecule type" value="Genomic_DNA"/>
</dbReference>
<dbReference type="GO" id="GO:0046872">
    <property type="term" value="F:metal ion binding"/>
    <property type="evidence" value="ECO:0007669"/>
    <property type="project" value="UniProtKB-KW"/>
</dbReference>
<protein>
    <recommendedName>
        <fullName evidence="2">VOC domain-containing protein</fullName>
    </recommendedName>
</protein>
<proteinExistence type="predicted"/>
<feature type="domain" description="VOC" evidence="2">
    <location>
        <begin position="11"/>
        <end position="41"/>
    </location>
</feature>
<dbReference type="InterPro" id="IPR029068">
    <property type="entry name" value="Glyas_Bleomycin-R_OHBP_Dase"/>
</dbReference>
<sequence>MEQDKIFDGFRLAHTMLRVKNLDLSLKFYCEILGMRVLRKT</sequence>
<dbReference type="AlphaFoldDB" id="A0A382CQK4"/>
<organism evidence="3">
    <name type="scientific">marine metagenome</name>
    <dbReference type="NCBI Taxonomy" id="408172"/>
    <lineage>
        <taxon>unclassified sequences</taxon>
        <taxon>metagenomes</taxon>
        <taxon>ecological metagenomes</taxon>
    </lineage>
</organism>
<dbReference type="PROSITE" id="PS51819">
    <property type="entry name" value="VOC"/>
    <property type="match status" value="1"/>
</dbReference>
<dbReference type="Gene3D" id="3.10.180.10">
    <property type="entry name" value="2,3-Dihydroxybiphenyl 1,2-Dioxygenase, domain 1"/>
    <property type="match status" value="1"/>
</dbReference>
<feature type="non-terminal residue" evidence="3">
    <location>
        <position position="41"/>
    </location>
</feature>